<protein>
    <submittedName>
        <fullName evidence="2">Uncharacterized protein</fullName>
    </submittedName>
</protein>
<proteinExistence type="predicted"/>
<dbReference type="Proteomes" id="UP000053105">
    <property type="component" value="Unassembled WGS sequence"/>
</dbReference>
<feature type="compositionally biased region" description="Basic residues" evidence="1">
    <location>
        <begin position="8"/>
        <end position="24"/>
    </location>
</feature>
<keyword evidence="3" id="KW-1185">Reference proteome</keyword>
<name>A0A0M9AE02_9HYME</name>
<evidence type="ECO:0000256" key="1">
    <source>
        <dbReference type="SAM" id="MobiDB-lite"/>
    </source>
</evidence>
<gene>
    <name evidence="2" type="ORF">WN51_00117</name>
</gene>
<dbReference type="EMBL" id="KQ435689">
    <property type="protein sequence ID" value="KOX81209.1"/>
    <property type="molecule type" value="Genomic_DNA"/>
</dbReference>
<reference evidence="2 3" key="1">
    <citation type="submission" date="2015-07" db="EMBL/GenBank/DDBJ databases">
        <title>The genome of Melipona quadrifasciata.</title>
        <authorList>
            <person name="Pan H."/>
            <person name="Kapheim K."/>
        </authorList>
    </citation>
    <scope>NUCLEOTIDE SEQUENCE [LARGE SCALE GENOMIC DNA]</scope>
    <source>
        <strain evidence="2">0111107301</strain>
        <tissue evidence="2">Whole body</tissue>
    </source>
</reference>
<evidence type="ECO:0000313" key="3">
    <source>
        <dbReference type="Proteomes" id="UP000053105"/>
    </source>
</evidence>
<sequence>MTTTTLSQRHKLRDTRTQRHTHVPTRTRMSFTYTPMNRDRESAEIEQSVSVVARKRNAYSCWKKSSEKLPEGCCL</sequence>
<organism evidence="2 3">
    <name type="scientific">Melipona quadrifasciata</name>
    <dbReference type="NCBI Taxonomy" id="166423"/>
    <lineage>
        <taxon>Eukaryota</taxon>
        <taxon>Metazoa</taxon>
        <taxon>Ecdysozoa</taxon>
        <taxon>Arthropoda</taxon>
        <taxon>Hexapoda</taxon>
        <taxon>Insecta</taxon>
        <taxon>Pterygota</taxon>
        <taxon>Neoptera</taxon>
        <taxon>Endopterygota</taxon>
        <taxon>Hymenoptera</taxon>
        <taxon>Apocrita</taxon>
        <taxon>Aculeata</taxon>
        <taxon>Apoidea</taxon>
        <taxon>Anthophila</taxon>
        <taxon>Apidae</taxon>
        <taxon>Melipona</taxon>
    </lineage>
</organism>
<accession>A0A0M9AE02</accession>
<evidence type="ECO:0000313" key="2">
    <source>
        <dbReference type="EMBL" id="KOX81209.1"/>
    </source>
</evidence>
<dbReference type="AlphaFoldDB" id="A0A0M9AE02"/>
<feature type="region of interest" description="Disordered" evidence="1">
    <location>
        <begin position="1"/>
        <end position="24"/>
    </location>
</feature>